<protein>
    <submittedName>
        <fullName evidence="2">Uncharacterized protein</fullName>
    </submittedName>
</protein>
<name>A0A1I1PTW1_9ACTN</name>
<keyword evidence="3" id="KW-1185">Reference proteome</keyword>
<gene>
    <name evidence="2" type="ORF">SAMN05421773_11055</name>
</gene>
<organism evidence="2 3">
    <name type="scientific">Streptomyces aidingensis</name>
    <dbReference type="NCBI Taxonomy" id="910347"/>
    <lineage>
        <taxon>Bacteria</taxon>
        <taxon>Bacillati</taxon>
        <taxon>Actinomycetota</taxon>
        <taxon>Actinomycetes</taxon>
        <taxon>Kitasatosporales</taxon>
        <taxon>Streptomycetaceae</taxon>
        <taxon>Streptomyces</taxon>
    </lineage>
</organism>
<evidence type="ECO:0000313" key="3">
    <source>
        <dbReference type="Proteomes" id="UP000199207"/>
    </source>
</evidence>
<evidence type="ECO:0000256" key="1">
    <source>
        <dbReference type="SAM" id="MobiDB-lite"/>
    </source>
</evidence>
<accession>A0A1I1PTW1</accession>
<feature type="region of interest" description="Disordered" evidence="1">
    <location>
        <begin position="1"/>
        <end position="21"/>
    </location>
</feature>
<sequence length="64" mass="7239">MTDNCPRCGRKAAATPRGRQVRARYRCPRGHTWTTSYDRAAYGLTDDTPPAHWTTALADTEETR</sequence>
<dbReference type="AlphaFoldDB" id="A0A1I1PTW1"/>
<dbReference type="EMBL" id="FOLM01000010">
    <property type="protein sequence ID" value="SFD13374.1"/>
    <property type="molecule type" value="Genomic_DNA"/>
</dbReference>
<dbReference type="STRING" id="910347.SAMN05421773_11055"/>
<dbReference type="RefSeq" id="WP_093839900.1">
    <property type="nucleotide sequence ID" value="NZ_FOLM01000010.1"/>
</dbReference>
<dbReference type="Proteomes" id="UP000199207">
    <property type="component" value="Unassembled WGS sequence"/>
</dbReference>
<feature type="region of interest" description="Disordered" evidence="1">
    <location>
        <begin position="44"/>
        <end position="64"/>
    </location>
</feature>
<reference evidence="2 3" key="1">
    <citation type="submission" date="2016-10" db="EMBL/GenBank/DDBJ databases">
        <authorList>
            <person name="de Groot N.N."/>
        </authorList>
    </citation>
    <scope>NUCLEOTIDE SEQUENCE [LARGE SCALE GENOMIC DNA]</scope>
    <source>
        <strain evidence="2 3">CGMCC 4.5739</strain>
    </source>
</reference>
<proteinExistence type="predicted"/>
<evidence type="ECO:0000313" key="2">
    <source>
        <dbReference type="EMBL" id="SFD13374.1"/>
    </source>
</evidence>